<evidence type="ECO:0000313" key="3">
    <source>
        <dbReference type="Proteomes" id="UP000237662"/>
    </source>
</evidence>
<feature type="transmembrane region" description="Helical" evidence="1">
    <location>
        <begin position="76"/>
        <end position="96"/>
    </location>
</feature>
<dbReference type="Pfam" id="PF15461">
    <property type="entry name" value="BCD"/>
    <property type="match status" value="1"/>
</dbReference>
<comment type="caution">
    <text evidence="2">The sequence shown here is derived from an EMBL/GenBank/DDBJ whole genome shotgun (WGS) entry which is preliminary data.</text>
</comment>
<evidence type="ECO:0000256" key="1">
    <source>
        <dbReference type="HAMAP-Rule" id="MF_02093"/>
    </source>
</evidence>
<dbReference type="GO" id="GO:0004497">
    <property type="term" value="F:monooxygenase activity"/>
    <property type="evidence" value="ECO:0007669"/>
    <property type="project" value="UniProtKB-KW"/>
</dbReference>
<dbReference type="RefSeq" id="WP_170067715.1">
    <property type="nucleotide sequence ID" value="NZ_PTJC01000006.1"/>
</dbReference>
<keyword evidence="3" id="KW-1185">Reference proteome</keyword>
<name>A0A2S6I4D0_9BACT</name>
<keyword evidence="1" id="KW-0479">Metal-binding</keyword>
<comment type="caution">
    <text evidence="1">Lacks conserved residue(s) required for the propagation of feature annotation.</text>
</comment>
<comment type="cofactor">
    <cofactor evidence="1">
        <name>Fe(2+)</name>
        <dbReference type="ChEBI" id="CHEBI:29033"/>
    </cofactor>
</comment>
<accession>A0A2S6I4D0</accession>
<keyword evidence="1" id="KW-0223">Dioxygenase</keyword>
<protein>
    <recommendedName>
        <fullName evidence="1">Probable beta-carotene 15,15'-dioxygenase</fullName>
        <ecNumber evidence="1">1.13.11.63</ecNumber>
    </recommendedName>
</protein>
<keyword evidence="1" id="KW-1133">Transmembrane helix</keyword>
<dbReference type="NCBIfam" id="TIGR03753">
    <property type="entry name" value="blh_monoox"/>
    <property type="match status" value="1"/>
</dbReference>
<comment type="similarity">
    <text evidence="1">Belongs to the Brp/Blh beta-carotene diooxygenase family.</text>
</comment>
<feature type="transmembrane region" description="Helical" evidence="1">
    <location>
        <begin position="12"/>
        <end position="33"/>
    </location>
</feature>
<keyword evidence="2" id="KW-0503">Monooxygenase</keyword>
<comment type="function">
    <text evidence="1">Catalyzes the cleavage of beta-carotene at its central double bond (15,15') to yield two molecules of all-trans-retinal.</text>
</comment>
<keyword evidence="1" id="KW-0560">Oxidoreductase</keyword>
<proteinExistence type="inferred from homology"/>
<keyword evidence="1" id="KW-0472">Membrane</keyword>
<dbReference type="Proteomes" id="UP000237662">
    <property type="component" value="Unassembled WGS sequence"/>
</dbReference>
<evidence type="ECO:0000313" key="2">
    <source>
        <dbReference type="EMBL" id="PPK86030.1"/>
    </source>
</evidence>
<keyword evidence="1" id="KW-1003">Cell membrane</keyword>
<dbReference type="GO" id="GO:0005886">
    <property type="term" value="C:plasma membrane"/>
    <property type="evidence" value="ECO:0007669"/>
    <property type="project" value="UniProtKB-SubCell"/>
</dbReference>
<gene>
    <name evidence="2" type="ORF">CLV84_2947</name>
</gene>
<reference evidence="2 3" key="1">
    <citation type="submission" date="2018-02" db="EMBL/GenBank/DDBJ databases">
        <title>Genomic Encyclopedia of Archaeal and Bacterial Type Strains, Phase II (KMG-II): from individual species to whole genera.</title>
        <authorList>
            <person name="Goeker M."/>
        </authorList>
    </citation>
    <scope>NUCLEOTIDE SEQUENCE [LARGE SCALE GENOMIC DNA]</scope>
    <source>
        <strain evidence="2 3">DSM 29526</strain>
    </source>
</reference>
<comment type="catalytic activity">
    <reaction evidence="1">
        <text>all-trans-beta-carotene + O2 = 2 all-trans-retinal</text>
        <dbReference type="Rhea" id="RHEA:32887"/>
        <dbReference type="ChEBI" id="CHEBI:15379"/>
        <dbReference type="ChEBI" id="CHEBI:17579"/>
        <dbReference type="ChEBI" id="CHEBI:17898"/>
        <dbReference type="EC" id="1.13.11.63"/>
    </reaction>
</comment>
<keyword evidence="1" id="KW-0812">Transmembrane</keyword>
<feature type="transmembrane region" description="Helical" evidence="1">
    <location>
        <begin position="108"/>
        <end position="123"/>
    </location>
</feature>
<dbReference type="EC" id="1.13.11.63" evidence="1"/>
<dbReference type="AlphaFoldDB" id="A0A2S6I4D0"/>
<dbReference type="HAMAP" id="MF_02093">
    <property type="entry name" value="Beta_carotene_diox"/>
    <property type="match status" value="1"/>
</dbReference>
<feature type="transmembrane region" description="Helical" evidence="1">
    <location>
        <begin position="169"/>
        <end position="195"/>
    </location>
</feature>
<feature type="transmembrane region" description="Helical" evidence="1">
    <location>
        <begin position="254"/>
        <end position="274"/>
    </location>
</feature>
<comment type="subcellular location">
    <subcellularLocation>
        <location evidence="1">Cell membrane</location>
        <topology evidence="1">Multi-pass membrane protein</topology>
    </subcellularLocation>
</comment>
<dbReference type="EMBL" id="PTJC01000006">
    <property type="protein sequence ID" value="PPK86030.1"/>
    <property type="molecule type" value="Genomic_DNA"/>
</dbReference>
<keyword evidence="1" id="KW-0408">Iron</keyword>
<feature type="transmembrane region" description="Helical" evidence="1">
    <location>
        <begin position="53"/>
        <end position="70"/>
    </location>
</feature>
<dbReference type="GO" id="GO:0010436">
    <property type="term" value="F:carotenoid dioxygenase activity"/>
    <property type="evidence" value="ECO:0007669"/>
    <property type="project" value="UniProtKB-UniRule"/>
</dbReference>
<feature type="transmembrane region" description="Helical" evidence="1">
    <location>
        <begin position="143"/>
        <end position="162"/>
    </location>
</feature>
<sequence>MGTTLSWIVRGLSLVAIAVAPATDGPTVALILLAMGIPHGAADHLIFRSRQPAGAPFVAAGFVLYYLGVVTAYTLLWWWLPGLALIGFLGMSVYHFGQPDGGPLPSRLLWGCFVLGFPVFYHYPEAEPIVSGMIGWQLRLPAWTQLAVPAVLVAGNLAVATYRWQPRRLIDLAVLTVIYLTADLLLGFAIFFLLWHSLPALIQQWQYLRRHRLTGGWSNYIWQLLPLTVGAFASMAIAYVLMDQRGGYAPDLSLLFIMVSLITLPHAILVDRIYRS</sequence>
<dbReference type="GO" id="GO:0003834">
    <property type="term" value="F:beta-carotene 15,15'-dioxygenase activity"/>
    <property type="evidence" value="ECO:0007669"/>
    <property type="project" value="UniProtKB-EC"/>
</dbReference>
<dbReference type="InterPro" id="IPR022270">
    <property type="entry name" value="Blh_diox"/>
</dbReference>
<organism evidence="2 3">
    <name type="scientific">Neolewinella xylanilytica</name>
    <dbReference type="NCBI Taxonomy" id="1514080"/>
    <lineage>
        <taxon>Bacteria</taxon>
        <taxon>Pseudomonadati</taxon>
        <taxon>Bacteroidota</taxon>
        <taxon>Saprospiria</taxon>
        <taxon>Saprospirales</taxon>
        <taxon>Lewinellaceae</taxon>
        <taxon>Neolewinella</taxon>
    </lineage>
</organism>
<feature type="transmembrane region" description="Helical" evidence="1">
    <location>
        <begin position="220"/>
        <end position="242"/>
    </location>
</feature>
<dbReference type="GO" id="GO:0005506">
    <property type="term" value="F:iron ion binding"/>
    <property type="evidence" value="ECO:0007669"/>
    <property type="project" value="UniProtKB-UniRule"/>
</dbReference>
<dbReference type="GO" id="GO:0016121">
    <property type="term" value="P:carotene catabolic process"/>
    <property type="evidence" value="ECO:0007669"/>
    <property type="project" value="UniProtKB-UniRule"/>
</dbReference>